<sequence>MDYYQGIVTEYLRADRAMFVNTECCIQLNPGANPDRSGPHWYCDAVAINLRDRQVFLCEISFSSSLSDLGKRLNAWHSNWQALRLALARDLYIDPSWPVTPWAFVPQELFPTLGRRLASTYASEATLTEQMSYPKVTALEEVVPWKYRSWNRTPAPE</sequence>
<dbReference type="Proteomes" id="UP001469089">
    <property type="component" value="Unassembled WGS sequence"/>
</dbReference>
<proteinExistence type="predicted"/>
<reference evidence="1 2" key="1">
    <citation type="journal article" date="2024" name="Chem. Sci.">
        <title>Discovery of a lagriamide polyketide by integrated genome mining, isotopic labeling, and untargeted metabolomics.</title>
        <authorList>
            <person name="Fergusson C.H."/>
            <person name="Saulog J."/>
            <person name="Paulo B.S."/>
            <person name="Wilson D.M."/>
            <person name="Liu D.Y."/>
            <person name="Morehouse N.J."/>
            <person name="Waterworth S."/>
            <person name="Barkei J."/>
            <person name="Gray C.A."/>
            <person name="Kwan J.C."/>
            <person name="Eustaquio A.S."/>
            <person name="Linington R.G."/>
        </authorList>
    </citation>
    <scope>NUCLEOTIDE SEQUENCE [LARGE SCALE GENOMIC DNA]</scope>
    <source>
        <strain evidence="1 2">RL17-338-BIF-B</strain>
    </source>
</reference>
<dbReference type="EMBL" id="JAOALG010000003">
    <property type="protein sequence ID" value="MEQ5844428.1"/>
    <property type="molecule type" value="Genomic_DNA"/>
</dbReference>
<gene>
    <name evidence="1" type="ORF">N0A02_33780</name>
</gene>
<evidence type="ECO:0000313" key="1">
    <source>
        <dbReference type="EMBL" id="MEQ5844428.1"/>
    </source>
</evidence>
<geneLocation type="plasmid" evidence="1">
    <name>pl1</name>
</geneLocation>
<keyword evidence="2" id="KW-1185">Reference proteome</keyword>
<protein>
    <submittedName>
        <fullName evidence="1">Uncharacterized protein</fullName>
    </submittedName>
</protein>
<dbReference type="RefSeq" id="WP_349546025.1">
    <property type="nucleotide sequence ID" value="NZ_JAOALG010000003.1"/>
</dbReference>
<name>A0ABV1LYR3_9BURK</name>
<organism evidence="1 2">
    <name type="scientific">Paraburkholderia acidicola</name>
    <dbReference type="NCBI Taxonomy" id="1912599"/>
    <lineage>
        <taxon>Bacteria</taxon>
        <taxon>Pseudomonadati</taxon>
        <taxon>Pseudomonadota</taxon>
        <taxon>Betaproteobacteria</taxon>
        <taxon>Burkholderiales</taxon>
        <taxon>Burkholderiaceae</taxon>
        <taxon>Paraburkholderia</taxon>
    </lineage>
</organism>
<comment type="caution">
    <text evidence="1">The sequence shown here is derived from an EMBL/GenBank/DDBJ whole genome shotgun (WGS) entry which is preliminary data.</text>
</comment>
<evidence type="ECO:0000313" key="2">
    <source>
        <dbReference type="Proteomes" id="UP001469089"/>
    </source>
</evidence>
<accession>A0ABV1LYR3</accession>
<keyword evidence="1" id="KW-0614">Plasmid</keyword>